<dbReference type="RefSeq" id="WP_210512938.1">
    <property type="nucleotide sequence ID" value="NZ_JAFIDN010000011.1"/>
</dbReference>
<evidence type="ECO:0000313" key="1">
    <source>
        <dbReference type="EMBL" id="MBP3193480.1"/>
    </source>
</evidence>
<dbReference type="AlphaFoldDB" id="A0A8J7RKN5"/>
<evidence type="ECO:0000313" key="2">
    <source>
        <dbReference type="Proteomes" id="UP000673975"/>
    </source>
</evidence>
<comment type="caution">
    <text evidence="1">The sequence shown here is derived from an EMBL/GenBank/DDBJ whole genome shotgun (WGS) entry which is preliminary data.</text>
</comment>
<sequence>MHPPEHEITKDKLVLTWHGKGDNLSDFIFEWRGKLIQVKYGVNALYKSTTETVTIVFRNKSYSFGIGRSSAGGGRFGNQPRIETSTHFLSFIQGIKSLTIIDNLRKGAVPKREKDIAFKVVKTPEE</sequence>
<reference evidence="1" key="1">
    <citation type="submission" date="2021-02" db="EMBL/GenBank/DDBJ databases">
        <title>Natronogracilivirga saccharolytica gen. nov. sp. nov. a new anaerobic, haloalkiliphilic carbohydrate-fermenting bacterium from soda lake and proposing of Cyclonatronumiaceae fam. nov. in the phylum Balneolaeota.</title>
        <authorList>
            <person name="Zhilina T.N."/>
            <person name="Sorokin D.Y."/>
            <person name="Zavarzina D.G."/>
            <person name="Toshchakov S.V."/>
            <person name="Kublanov I.V."/>
        </authorList>
    </citation>
    <scope>NUCLEOTIDE SEQUENCE</scope>
    <source>
        <strain evidence="1">Z-1702</strain>
    </source>
</reference>
<organism evidence="1 2">
    <name type="scientific">Natronogracilivirga saccharolytica</name>
    <dbReference type="NCBI Taxonomy" id="2812953"/>
    <lineage>
        <taxon>Bacteria</taxon>
        <taxon>Pseudomonadati</taxon>
        <taxon>Balneolota</taxon>
        <taxon>Balneolia</taxon>
        <taxon>Balneolales</taxon>
        <taxon>Cyclonatronaceae</taxon>
        <taxon>Natronogracilivirga</taxon>
    </lineage>
</organism>
<keyword evidence="2" id="KW-1185">Reference proteome</keyword>
<proteinExistence type="predicted"/>
<dbReference type="Proteomes" id="UP000673975">
    <property type="component" value="Unassembled WGS sequence"/>
</dbReference>
<name>A0A8J7RKN5_9BACT</name>
<accession>A0A8J7RKN5</accession>
<gene>
    <name evidence="1" type="ORF">NATSA_12465</name>
</gene>
<dbReference type="EMBL" id="JAFIDN010000011">
    <property type="protein sequence ID" value="MBP3193480.1"/>
    <property type="molecule type" value="Genomic_DNA"/>
</dbReference>
<protein>
    <submittedName>
        <fullName evidence="1">Uncharacterized protein</fullName>
    </submittedName>
</protein>